<dbReference type="Gene3D" id="3.90.1640.20">
    <property type="entry name" value="TON_0340"/>
    <property type="match status" value="1"/>
</dbReference>
<accession>Q0EY62</accession>
<dbReference type="InParanoid" id="Q0EY62"/>
<sequence length="260" mass="27931">MDILKDYVDEDIYVRCANRLVDDERKVALITTGFFVANSAETDGPPGAFFLYHALKKIGYEVALLVDPIVFPLMCNAVGYESLINMPLGEDVDSKAFARSIRDSLNPSVIIAIERCGRAADGKYKNMRGKDIGAHTAKVDEVFELLASESYSVGIGDGGNEIGMGNLVEVIHEGLDIDPCIVPVDELLIATVSNWGAYGLIRELEIASSRSGLLPTPEQQQAFVAKIVGMGAVNGMSGLPECVVDGFDAEVEQSIVASLI</sequence>
<dbReference type="PANTHER" id="PTHR32022">
    <property type="entry name" value="D-GLUTAMATE CYCLASE, MITOCHONDRIAL"/>
    <property type="match status" value="1"/>
</dbReference>
<dbReference type="PANTHER" id="PTHR32022:SF10">
    <property type="entry name" value="D-GLUTAMATE CYCLASE, MITOCHONDRIAL"/>
    <property type="match status" value="1"/>
</dbReference>
<dbReference type="HOGENOM" id="CLU_062537_1_0_0"/>
<dbReference type="STRING" id="314344.AL013_04510"/>
<keyword evidence="3" id="KW-1185">Reference proteome</keyword>
<evidence type="ECO:0000259" key="1">
    <source>
        <dbReference type="Pfam" id="PF14336"/>
    </source>
</evidence>
<protein>
    <recommendedName>
        <fullName evidence="1">D-glutamate cyclase-like C-terminal domain-containing protein</fullName>
    </recommendedName>
</protein>
<dbReference type="Pfam" id="PF14336">
    <property type="entry name" value="GLUCM-like_C"/>
    <property type="match status" value="1"/>
</dbReference>
<name>Q0EY62_9PROT</name>
<dbReference type="Proteomes" id="UP000005297">
    <property type="component" value="Unassembled WGS sequence"/>
</dbReference>
<dbReference type="EMBL" id="AATS01000011">
    <property type="protein sequence ID" value="EAU54164.1"/>
    <property type="molecule type" value="Genomic_DNA"/>
</dbReference>
<dbReference type="AlphaFoldDB" id="Q0EY62"/>
<evidence type="ECO:0000313" key="2">
    <source>
        <dbReference type="EMBL" id="EAU54164.1"/>
    </source>
</evidence>
<dbReference type="eggNOG" id="ENOG502Z7HZ">
    <property type="taxonomic scope" value="Bacteria"/>
</dbReference>
<gene>
    <name evidence="2" type="ORF">SPV1_05367</name>
</gene>
<reference evidence="2 3" key="1">
    <citation type="submission" date="2006-09" db="EMBL/GenBank/DDBJ databases">
        <authorList>
            <person name="Emerson D."/>
            <person name="Ferriera S."/>
            <person name="Johnson J."/>
            <person name="Kravitz S."/>
            <person name="Halpern A."/>
            <person name="Remington K."/>
            <person name="Beeson K."/>
            <person name="Tran B."/>
            <person name="Rogers Y.-H."/>
            <person name="Friedman R."/>
            <person name="Venter J.C."/>
        </authorList>
    </citation>
    <scope>NUCLEOTIDE SEQUENCE [LARGE SCALE GENOMIC DNA]</scope>
    <source>
        <strain evidence="2 3">PV-1</strain>
    </source>
</reference>
<comment type="caution">
    <text evidence="2">The sequence shown here is derived from an EMBL/GenBank/DDBJ whole genome shotgun (WGS) entry which is preliminary data.</text>
</comment>
<dbReference type="InterPro" id="IPR025504">
    <property type="entry name" value="GLUCM_C"/>
</dbReference>
<organism evidence="2 3">
    <name type="scientific">Mariprofundus ferrooxydans PV-1</name>
    <dbReference type="NCBI Taxonomy" id="314345"/>
    <lineage>
        <taxon>Bacteria</taxon>
        <taxon>Pseudomonadati</taxon>
        <taxon>Pseudomonadota</taxon>
        <taxon>Candidatius Mariprofundia</taxon>
        <taxon>Mariprofundales</taxon>
        <taxon>Mariprofundaceae</taxon>
        <taxon>Mariprofundus</taxon>
    </lineage>
</organism>
<proteinExistence type="predicted"/>
<feature type="domain" description="D-glutamate cyclase-like C-terminal" evidence="1">
    <location>
        <begin position="10"/>
        <end position="259"/>
    </location>
</feature>
<evidence type="ECO:0000313" key="3">
    <source>
        <dbReference type="Proteomes" id="UP000005297"/>
    </source>
</evidence>